<evidence type="ECO:0000313" key="8">
    <source>
        <dbReference type="EMBL" id="GGF25041.1"/>
    </source>
</evidence>
<dbReference type="InterPro" id="IPR036702">
    <property type="entry name" value="ComB-like_sf"/>
</dbReference>
<comment type="cofactor">
    <cofactor evidence="1">
        <name>Mg(2+)</name>
        <dbReference type="ChEBI" id="CHEBI:18420"/>
    </cofactor>
</comment>
<dbReference type="GO" id="GO:0050532">
    <property type="term" value="F:2-phosphosulfolactate phosphatase activity"/>
    <property type="evidence" value="ECO:0007669"/>
    <property type="project" value="UniProtKB-EC"/>
</dbReference>
<organism evidence="8 9">
    <name type="scientific">Halobacillus andaensis</name>
    <dbReference type="NCBI Taxonomy" id="1176239"/>
    <lineage>
        <taxon>Bacteria</taxon>
        <taxon>Bacillati</taxon>
        <taxon>Bacillota</taxon>
        <taxon>Bacilli</taxon>
        <taxon>Bacillales</taxon>
        <taxon>Bacillaceae</taxon>
        <taxon>Halobacillus</taxon>
    </lineage>
</organism>
<evidence type="ECO:0000313" key="9">
    <source>
        <dbReference type="Proteomes" id="UP000660110"/>
    </source>
</evidence>
<reference evidence="8" key="1">
    <citation type="journal article" date="2014" name="Int. J. Syst. Evol. Microbiol.">
        <title>Complete genome sequence of Corynebacterium casei LMG S-19264T (=DSM 44701T), isolated from a smear-ripened cheese.</title>
        <authorList>
            <consortium name="US DOE Joint Genome Institute (JGI-PGF)"/>
            <person name="Walter F."/>
            <person name="Albersmeier A."/>
            <person name="Kalinowski J."/>
            <person name="Ruckert C."/>
        </authorList>
    </citation>
    <scope>NUCLEOTIDE SEQUENCE</scope>
    <source>
        <strain evidence="8">CGMCC 1.12153</strain>
    </source>
</reference>
<sequence>MGNIQLIFKKEDIKPEQMKGKVAVVFDVLFATSTITAALADGARSVIPVYDQAQAREKAKSISEPYVLAGEEQGRTIEGFHHPLRSFLNPIVKGSHLILSTTNGTVAINRSSQADHLYTSSLLNNREMANYLIEQHLEETIVLVCSGTSGHFTMEDFYGAGSLLSYLVEKGSFQLSDSAQTALLFYNGLSISPFQLLRATKIGQILMELGMDENEIKSVAQEGILHTIGKFDPSTRQIKEVER</sequence>
<evidence type="ECO:0000256" key="2">
    <source>
        <dbReference type="ARBA" id="ARBA00009997"/>
    </source>
</evidence>
<name>A0A917B617_HALAA</name>
<accession>A0A917B617</accession>
<dbReference type="Gene3D" id="3.90.1560.10">
    <property type="entry name" value="ComB-like"/>
    <property type="match status" value="1"/>
</dbReference>
<dbReference type="RefSeq" id="WP_188377845.1">
    <property type="nucleotide sequence ID" value="NZ_BMEL01000003.1"/>
</dbReference>
<dbReference type="Pfam" id="PF04029">
    <property type="entry name" value="2-ph_phosp"/>
    <property type="match status" value="1"/>
</dbReference>
<evidence type="ECO:0000256" key="4">
    <source>
        <dbReference type="ARBA" id="ARBA00021948"/>
    </source>
</evidence>
<comment type="catalytic activity">
    <reaction evidence="7">
        <text>(2R)-O-phospho-3-sulfolactate + H2O = (2R)-3-sulfolactate + phosphate</text>
        <dbReference type="Rhea" id="RHEA:23416"/>
        <dbReference type="ChEBI" id="CHEBI:15377"/>
        <dbReference type="ChEBI" id="CHEBI:15597"/>
        <dbReference type="ChEBI" id="CHEBI:43474"/>
        <dbReference type="ChEBI" id="CHEBI:58738"/>
        <dbReference type="EC" id="3.1.3.71"/>
    </reaction>
</comment>
<dbReference type="PANTHER" id="PTHR37311">
    <property type="entry name" value="2-PHOSPHOSULFOLACTATE PHOSPHATASE-RELATED"/>
    <property type="match status" value="1"/>
</dbReference>
<keyword evidence="9" id="KW-1185">Reference proteome</keyword>
<comment type="caution">
    <text evidence="8">The sequence shown here is derived from an EMBL/GenBank/DDBJ whole genome shotgun (WGS) entry which is preliminary data.</text>
</comment>
<dbReference type="GO" id="GO:0050545">
    <property type="term" value="F:sulfopyruvate decarboxylase activity"/>
    <property type="evidence" value="ECO:0007669"/>
    <property type="project" value="TreeGrafter"/>
</dbReference>
<dbReference type="Proteomes" id="UP000660110">
    <property type="component" value="Unassembled WGS sequence"/>
</dbReference>
<dbReference type="EC" id="3.1.3.71" evidence="3"/>
<evidence type="ECO:0000256" key="6">
    <source>
        <dbReference type="ARBA" id="ARBA00022842"/>
    </source>
</evidence>
<keyword evidence="5" id="KW-0378">Hydrolase</keyword>
<evidence type="ECO:0000256" key="7">
    <source>
        <dbReference type="ARBA" id="ARBA00033711"/>
    </source>
</evidence>
<proteinExistence type="inferred from homology"/>
<dbReference type="SUPFAM" id="SSF142823">
    <property type="entry name" value="ComB-like"/>
    <property type="match status" value="1"/>
</dbReference>
<dbReference type="EMBL" id="BMEL01000003">
    <property type="protein sequence ID" value="GGF25041.1"/>
    <property type="molecule type" value="Genomic_DNA"/>
</dbReference>
<keyword evidence="6" id="KW-0460">Magnesium</keyword>
<dbReference type="AlphaFoldDB" id="A0A917B617"/>
<comment type="similarity">
    <text evidence="2">Belongs to the ComB family.</text>
</comment>
<evidence type="ECO:0000256" key="3">
    <source>
        <dbReference type="ARBA" id="ARBA00012953"/>
    </source>
</evidence>
<reference evidence="8" key="2">
    <citation type="submission" date="2020-09" db="EMBL/GenBank/DDBJ databases">
        <authorList>
            <person name="Sun Q."/>
            <person name="Zhou Y."/>
        </authorList>
    </citation>
    <scope>NUCLEOTIDE SEQUENCE</scope>
    <source>
        <strain evidence="8">CGMCC 1.12153</strain>
    </source>
</reference>
<evidence type="ECO:0000256" key="5">
    <source>
        <dbReference type="ARBA" id="ARBA00022801"/>
    </source>
</evidence>
<evidence type="ECO:0000256" key="1">
    <source>
        <dbReference type="ARBA" id="ARBA00001946"/>
    </source>
</evidence>
<protein>
    <recommendedName>
        <fullName evidence="4">Probable 2-phosphosulfolactate phosphatase</fullName>
        <ecNumber evidence="3">3.1.3.71</ecNumber>
    </recommendedName>
</protein>
<dbReference type="PANTHER" id="PTHR37311:SF1">
    <property type="entry name" value="2-PHOSPHOSULFOLACTATE PHOSPHATASE-RELATED"/>
    <property type="match status" value="1"/>
</dbReference>
<dbReference type="GO" id="GO:0000287">
    <property type="term" value="F:magnesium ion binding"/>
    <property type="evidence" value="ECO:0007669"/>
    <property type="project" value="InterPro"/>
</dbReference>
<dbReference type="InterPro" id="IPR005238">
    <property type="entry name" value="ComB-like"/>
</dbReference>
<gene>
    <name evidence="8" type="primary">comB</name>
    <name evidence="8" type="ORF">GCM10010954_24930</name>
</gene>